<comment type="caution">
    <text evidence="1">The sequence shown here is derived from an EMBL/GenBank/DDBJ whole genome shotgun (WGS) entry which is preliminary data.</text>
</comment>
<dbReference type="EMBL" id="RJTL01000014">
    <property type="protein sequence ID" value="RNM07334.1"/>
    <property type="molecule type" value="Genomic_DNA"/>
</dbReference>
<name>A0A454TSR3_9RALS</name>
<evidence type="ECO:0000313" key="2">
    <source>
        <dbReference type="Proteomes" id="UP000271222"/>
    </source>
</evidence>
<gene>
    <name evidence="1" type="ORF">EGA29_10455</name>
</gene>
<sequence>MCCPVDPLKYIDMSIAKPPVSPARRGILTTRPVSARLMPHELAALEAQALKENRSLSSMVRLMLIKGMEASGLPLIEPSQG</sequence>
<reference evidence="1 2" key="1">
    <citation type="submission" date="2018-10" db="EMBL/GenBank/DDBJ databases">
        <title>Draft Genome Sequence of Ralstonia pseudosolanacearum (R. solanacearum phylotype I) Strain Tg03 Isolated from Luffa cylindrica in China.</title>
        <authorList>
            <person name="Yuan G.-Q."/>
            <person name="Li Q.-Q."/>
            <person name="Zhang Y.-W."/>
        </authorList>
    </citation>
    <scope>NUCLEOTIDE SEQUENCE [LARGE SCALE GENOMIC DNA]</scope>
    <source>
        <strain evidence="1 2">Tg03</strain>
    </source>
</reference>
<accession>A0A454TSR3</accession>
<evidence type="ECO:0000313" key="1">
    <source>
        <dbReference type="EMBL" id="RNM07334.1"/>
    </source>
</evidence>
<proteinExistence type="predicted"/>
<dbReference type="Proteomes" id="UP000271222">
    <property type="component" value="Unassembled WGS sequence"/>
</dbReference>
<protein>
    <submittedName>
        <fullName evidence="1">Uncharacterized protein</fullName>
    </submittedName>
</protein>
<dbReference type="AlphaFoldDB" id="A0A454TSR3"/>
<organism evidence="1 2">
    <name type="scientific">Ralstonia pseudosolanacearum</name>
    <dbReference type="NCBI Taxonomy" id="1310165"/>
    <lineage>
        <taxon>Bacteria</taxon>
        <taxon>Pseudomonadati</taxon>
        <taxon>Pseudomonadota</taxon>
        <taxon>Betaproteobacteria</taxon>
        <taxon>Burkholderiales</taxon>
        <taxon>Burkholderiaceae</taxon>
        <taxon>Ralstonia</taxon>
        <taxon>Ralstonia solanacearum species complex</taxon>
    </lineage>
</organism>